<dbReference type="Proteomes" id="UP000277094">
    <property type="component" value="Unassembled WGS sequence"/>
</dbReference>
<evidence type="ECO:0000256" key="2">
    <source>
        <dbReference type="ARBA" id="ARBA00022692"/>
    </source>
</evidence>
<protein>
    <submittedName>
        <fullName evidence="7">MFS transporter</fullName>
    </submittedName>
</protein>
<dbReference type="PANTHER" id="PTHR23542:SF1">
    <property type="entry name" value="MAJOR FACILITATOR SUPERFAMILY (MFS) PROFILE DOMAIN-CONTAINING PROTEIN"/>
    <property type="match status" value="1"/>
</dbReference>
<evidence type="ECO:0000259" key="6">
    <source>
        <dbReference type="PROSITE" id="PS50850"/>
    </source>
</evidence>
<evidence type="ECO:0000256" key="4">
    <source>
        <dbReference type="ARBA" id="ARBA00023136"/>
    </source>
</evidence>
<dbReference type="InterPro" id="IPR036259">
    <property type="entry name" value="MFS_trans_sf"/>
</dbReference>
<feature type="transmembrane region" description="Helical" evidence="5">
    <location>
        <begin position="248"/>
        <end position="269"/>
    </location>
</feature>
<comment type="subcellular location">
    <subcellularLocation>
        <location evidence="1">Cell membrane</location>
        <topology evidence="1">Multi-pass membrane protein</topology>
    </subcellularLocation>
</comment>
<gene>
    <name evidence="7" type="ORF">EFL95_11740</name>
</gene>
<feature type="transmembrane region" description="Helical" evidence="5">
    <location>
        <begin position="102"/>
        <end position="122"/>
    </location>
</feature>
<keyword evidence="4 5" id="KW-0472">Membrane</keyword>
<feature type="transmembrane region" description="Helical" evidence="5">
    <location>
        <begin position="143"/>
        <end position="163"/>
    </location>
</feature>
<evidence type="ECO:0000256" key="3">
    <source>
        <dbReference type="ARBA" id="ARBA00022989"/>
    </source>
</evidence>
<feature type="transmembrane region" description="Helical" evidence="5">
    <location>
        <begin position="169"/>
        <end position="188"/>
    </location>
</feature>
<dbReference type="GO" id="GO:0022857">
    <property type="term" value="F:transmembrane transporter activity"/>
    <property type="evidence" value="ECO:0007669"/>
    <property type="project" value="InterPro"/>
</dbReference>
<name>A0A3N0DW30_9ACTN</name>
<feature type="transmembrane region" description="Helical" evidence="5">
    <location>
        <begin position="20"/>
        <end position="41"/>
    </location>
</feature>
<dbReference type="RefSeq" id="WP_123234136.1">
    <property type="nucleotide sequence ID" value="NZ_RJSG01000002.1"/>
</dbReference>
<reference evidence="7 8" key="1">
    <citation type="submission" date="2018-11" db="EMBL/GenBank/DDBJ databases">
        <authorList>
            <person name="Li F."/>
        </authorList>
    </citation>
    <scope>NUCLEOTIDE SEQUENCE [LARGE SCALE GENOMIC DNA]</scope>
    <source>
        <strain evidence="7 8">KIS18-7</strain>
    </source>
</reference>
<dbReference type="Gene3D" id="1.20.1250.20">
    <property type="entry name" value="MFS general substrate transporter like domains"/>
    <property type="match status" value="2"/>
</dbReference>
<sequence>MRFTTYADLFRNPAVRRILILGLIIRIPLWAGNIVLTLHVVQHLDRSYTQAGILEMVYSLALAISGPWRGRRLDRVGLRTSLIPSLVVMTACWLVAPWVGYWPLLILVGVVGLFMIPGFSIVRQVLIGAVPDEQRTAVLSVDSVVVEFSFMIGPILGVLAAVYLPTPVALLICQLACVVGGVVLWIANPSLGIDKADTDAAAGARVRDWLTPAVVAILLICATATVILTGEDLGIVAAMREMGHTSSIGWVLALWGGGSAVGGIVYGALHRHPPAGVLLALLAASTALVALSHGRPMFVLLLFISGVFCAPTITATIDDLSRAVPAGVRGEAMGWHGSALTLGGAIGAPVIGAAIDNNGWQGGFELAGAIGFASAVLGLIAATQRRRAGEADEELAPEGVERAFDPSV</sequence>
<keyword evidence="2 5" id="KW-0812">Transmembrane</keyword>
<evidence type="ECO:0000313" key="7">
    <source>
        <dbReference type="EMBL" id="RNL79633.1"/>
    </source>
</evidence>
<feature type="transmembrane region" description="Helical" evidence="5">
    <location>
        <begin position="361"/>
        <end position="382"/>
    </location>
</feature>
<feature type="domain" description="Major facilitator superfamily (MFS) profile" evidence="6">
    <location>
        <begin position="209"/>
        <end position="408"/>
    </location>
</feature>
<dbReference type="OrthoDB" id="4229605at2"/>
<dbReference type="GO" id="GO:0005886">
    <property type="term" value="C:plasma membrane"/>
    <property type="evidence" value="ECO:0007669"/>
    <property type="project" value="UniProtKB-SubCell"/>
</dbReference>
<dbReference type="Pfam" id="PF07690">
    <property type="entry name" value="MFS_1"/>
    <property type="match status" value="2"/>
</dbReference>
<dbReference type="PANTHER" id="PTHR23542">
    <property type="match status" value="1"/>
</dbReference>
<feature type="transmembrane region" description="Helical" evidence="5">
    <location>
        <begin position="276"/>
        <end position="292"/>
    </location>
</feature>
<proteinExistence type="predicted"/>
<feature type="transmembrane region" description="Helical" evidence="5">
    <location>
        <begin position="47"/>
        <end position="64"/>
    </location>
</feature>
<dbReference type="EMBL" id="RJSG01000002">
    <property type="protein sequence ID" value="RNL79633.1"/>
    <property type="molecule type" value="Genomic_DNA"/>
</dbReference>
<feature type="transmembrane region" description="Helical" evidence="5">
    <location>
        <begin position="337"/>
        <end position="355"/>
    </location>
</feature>
<dbReference type="SUPFAM" id="SSF103473">
    <property type="entry name" value="MFS general substrate transporter"/>
    <property type="match status" value="1"/>
</dbReference>
<dbReference type="InterPro" id="IPR020846">
    <property type="entry name" value="MFS_dom"/>
</dbReference>
<feature type="transmembrane region" description="Helical" evidence="5">
    <location>
        <begin position="76"/>
        <end position="96"/>
    </location>
</feature>
<feature type="transmembrane region" description="Helical" evidence="5">
    <location>
        <begin position="209"/>
        <end position="228"/>
    </location>
</feature>
<dbReference type="InterPro" id="IPR011701">
    <property type="entry name" value="MFS"/>
</dbReference>
<keyword evidence="3 5" id="KW-1133">Transmembrane helix</keyword>
<keyword evidence="8" id="KW-1185">Reference proteome</keyword>
<evidence type="ECO:0000256" key="5">
    <source>
        <dbReference type="SAM" id="Phobius"/>
    </source>
</evidence>
<comment type="caution">
    <text evidence="7">The sequence shown here is derived from an EMBL/GenBank/DDBJ whole genome shotgun (WGS) entry which is preliminary data.</text>
</comment>
<dbReference type="AlphaFoldDB" id="A0A3N0DW30"/>
<evidence type="ECO:0000256" key="1">
    <source>
        <dbReference type="ARBA" id="ARBA00004651"/>
    </source>
</evidence>
<dbReference type="PROSITE" id="PS50850">
    <property type="entry name" value="MFS"/>
    <property type="match status" value="1"/>
</dbReference>
<feature type="transmembrane region" description="Helical" evidence="5">
    <location>
        <begin position="298"/>
        <end position="317"/>
    </location>
</feature>
<organism evidence="7 8">
    <name type="scientific">Nocardioides marmorisolisilvae</name>
    <dbReference type="NCBI Taxonomy" id="1542737"/>
    <lineage>
        <taxon>Bacteria</taxon>
        <taxon>Bacillati</taxon>
        <taxon>Actinomycetota</taxon>
        <taxon>Actinomycetes</taxon>
        <taxon>Propionibacteriales</taxon>
        <taxon>Nocardioidaceae</taxon>
        <taxon>Nocardioides</taxon>
    </lineage>
</organism>
<evidence type="ECO:0000313" key="8">
    <source>
        <dbReference type="Proteomes" id="UP000277094"/>
    </source>
</evidence>
<accession>A0A3N0DW30</accession>